<dbReference type="Pfam" id="PF08240">
    <property type="entry name" value="ADH_N"/>
    <property type="match status" value="1"/>
</dbReference>
<dbReference type="Proteomes" id="UP001500596">
    <property type="component" value="Unassembled WGS sequence"/>
</dbReference>
<evidence type="ECO:0000259" key="1">
    <source>
        <dbReference type="SMART" id="SM00829"/>
    </source>
</evidence>
<dbReference type="PANTHER" id="PTHR44013">
    <property type="entry name" value="ZINC-TYPE ALCOHOL DEHYDROGENASE-LIKE PROTEIN C16A3.02C"/>
    <property type="match status" value="1"/>
</dbReference>
<sequence>MSTYTATTKTMTAWRQHRYGGADAVAAETVPVPVPRAGEVLVRVDAVSINSGDIHLMQGEPRLVRLFLGLRRPRVAGRGMDLAGTVVALGADVTGLRVGDRVVGAHQDTLAEFVAVPQKRLSAIPAEVSTTDAAALPIAGNTALTVLDRYGVGKDSRVLVVGAGGGVGTLTVQLAAALGAEVWATCGARAEETLRRLGAARTFDYRTTDLADLPADHFDVVVDIAGLQPLTLLRGLLRRGGKVALVGGDGGRVLGPVGRILRSLFVGRPGRRFVPITAVTKTPVTERLLAEAASGRLTPVIERTFAFEDASAALAHVEAGRTVGKVLVRGAHAG</sequence>
<dbReference type="Pfam" id="PF13602">
    <property type="entry name" value="ADH_zinc_N_2"/>
    <property type="match status" value="1"/>
</dbReference>
<name>A0ABP4TAN9_9MICO</name>
<gene>
    <name evidence="2" type="ORF">GCM10009807_30900</name>
</gene>
<organism evidence="2 3">
    <name type="scientific">Microbacterium lacus</name>
    <dbReference type="NCBI Taxonomy" id="415217"/>
    <lineage>
        <taxon>Bacteria</taxon>
        <taxon>Bacillati</taxon>
        <taxon>Actinomycetota</taxon>
        <taxon>Actinomycetes</taxon>
        <taxon>Micrococcales</taxon>
        <taxon>Microbacteriaceae</taxon>
        <taxon>Microbacterium</taxon>
    </lineage>
</organism>
<accession>A0ABP4TAN9</accession>
<dbReference type="PANTHER" id="PTHR44013:SF1">
    <property type="entry name" value="ZINC-TYPE ALCOHOL DEHYDROGENASE-LIKE PROTEIN C16A3.02C"/>
    <property type="match status" value="1"/>
</dbReference>
<dbReference type="SUPFAM" id="SSF51735">
    <property type="entry name" value="NAD(P)-binding Rossmann-fold domains"/>
    <property type="match status" value="1"/>
</dbReference>
<dbReference type="SMART" id="SM00829">
    <property type="entry name" value="PKS_ER"/>
    <property type="match status" value="1"/>
</dbReference>
<dbReference type="RefSeq" id="WP_344055903.1">
    <property type="nucleotide sequence ID" value="NZ_BAAAPK010000002.1"/>
</dbReference>
<dbReference type="InterPro" id="IPR020843">
    <property type="entry name" value="ER"/>
</dbReference>
<dbReference type="EMBL" id="BAAAPK010000002">
    <property type="protein sequence ID" value="GAA1684996.1"/>
    <property type="molecule type" value="Genomic_DNA"/>
</dbReference>
<feature type="domain" description="Enoyl reductase (ER)" evidence="1">
    <location>
        <begin position="20"/>
        <end position="328"/>
    </location>
</feature>
<comment type="caution">
    <text evidence="2">The sequence shown here is derived from an EMBL/GenBank/DDBJ whole genome shotgun (WGS) entry which is preliminary data.</text>
</comment>
<dbReference type="Gene3D" id="3.90.180.10">
    <property type="entry name" value="Medium-chain alcohol dehydrogenases, catalytic domain"/>
    <property type="match status" value="1"/>
</dbReference>
<dbReference type="CDD" id="cd08267">
    <property type="entry name" value="MDR1"/>
    <property type="match status" value="1"/>
</dbReference>
<dbReference type="Gene3D" id="3.40.50.720">
    <property type="entry name" value="NAD(P)-binding Rossmann-like Domain"/>
    <property type="match status" value="1"/>
</dbReference>
<keyword evidence="3" id="KW-1185">Reference proteome</keyword>
<protein>
    <submittedName>
        <fullName evidence="2">NAD(P)-dependent alcohol dehydrogenase</fullName>
    </submittedName>
</protein>
<evidence type="ECO:0000313" key="2">
    <source>
        <dbReference type="EMBL" id="GAA1684996.1"/>
    </source>
</evidence>
<dbReference type="InterPro" id="IPR052733">
    <property type="entry name" value="Chloroplast_QOR"/>
</dbReference>
<dbReference type="InterPro" id="IPR011032">
    <property type="entry name" value="GroES-like_sf"/>
</dbReference>
<dbReference type="InterPro" id="IPR036291">
    <property type="entry name" value="NAD(P)-bd_dom_sf"/>
</dbReference>
<evidence type="ECO:0000313" key="3">
    <source>
        <dbReference type="Proteomes" id="UP001500596"/>
    </source>
</evidence>
<dbReference type="SUPFAM" id="SSF50129">
    <property type="entry name" value="GroES-like"/>
    <property type="match status" value="1"/>
</dbReference>
<proteinExistence type="predicted"/>
<dbReference type="InterPro" id="IPR013154">
    <property type="entry name" value="ADH-like_N"/>
</dbReference>
<reference evidence="3" key="1">
    <citation type="journal article" date="2019" name="Int. J. Syst. Evol. Microbiol.">
        <title>The Global Catalogue of Microorganisms (GCM) 10K type strain sequencing project: providing services to taxonomists for standard genome sequencing and annotation.</title>
        <authorList>
            <consortium name="The Broad Institute Genomics Platform"/>
            <consortium name="The Broad Institute Genome Sequencing Center for Infectious Disease"/>
            <person name="Wu L."/>
            <person name="Ma J."/>
        </authorList>
    </citation>
    <scope>NUCLEOTIDE SEQUENCE [LARGE SCALE GENOMIC DNA]</scope>
    <source>
        <strain evidence="3">JCM 15575</strain>
    </source>
</reference>